<feature type="domain" description="ABC transporter" evidence="11">
    <location>
        <begin position="391"/>
        <end position="627"/>
    </location>
</feature>
<dbReference type="PROSITE" id="PS50929">
    <property type="entry name" value="ABC_TM1F"/>
    <property type="match status" value="1"/>
</dbReference>
<dbReference type="InterPro" id="IPR003593">
    <property type="entry name" value="AAA+_ATPase"/>
</dbReference>
<reference evidence="13 14" key="1">
    <citation type="submission" date="2018-08" db="EMBL/GenBank/DDBJ databases">
        <title>Meiothermus cateniformans JCM 15151 genome sequencing project.</title>
        <authorList>
            <person name="Da Costa M.S."/>
            <person name="Albuquerque L."/>
            <person name="Raposo P."/>
            <person name="Froufe H.J.C."/>
            <person name="Barroso C.S."/>
            <person name="Egas C."/>
        </authorList>
    </citation>
    <scope>NUCLEOTIDE SEQUENCE [LARGE SCALE GENOMIC DNA]</scope>
    <source>
        <strain evidence="13 14">JCM 15151</strain>
    </source>
</reference>
<dbReference type="GO" id="GO:0015421">
    <property type="term" value="F:ABC-type oligopeptide transporter activity"/>
    <property type="evidence" value="ECO:0007669"/>
    <property type="project" value="TreeGrafter"/>
</dbReference>
<evidence type="ECO:0000256" key="4">
    <source>
        <dbReference type="ARBA" id="ARBA00022692"/>
    </source>
</evidence>
<evidence type="ECO:0000256" key="7">
    <source>
        <dbReference type="ARBA" id="ARBA00022989"/>
    </source>
</evidence>
<dbReference type="EMBL" id="QWKX01000014">
    <property type="protein sequence ID" value="RIH78498.1"/>
    <property type="molecule type" value="Genomic_DNA"/>
</dbReference>
<dbReference type="CDD" id="cd03254">
    <property type="entry name" value="ABCC_Glucan_exporter_like"/>
    <property type="match status" value="1"/>
</dbReference>
<feature type="region of interest" description="Disordered" evidence="9">
    <location>
        <begin position="370"/>
        <end position="397"/>
    </location>
</feature>
<dbReference type="FunFam" id="3.40.50.300:FF:000221">
    <property type="entry name" value="Multidrug ABC transporter ATP-binding protein"/>
    <property type="match status" value="1"/>
</dbReference>
<dbReference type="RefSeq" id="WP_119361521.1">
    <property type="nucleotide sequence ID" value="NZ_JBHSXZ010000012.1"/>
</dbReference>
<feature type="transmembrane region" description="Helical" evidence="10">
    <location>
        <begin position="30"/>
        <end position="51"/>
    </location>
</feature>
<dbReference type="Proteomes" id="UP000266089">
    <property type="component" value="Unassembled WGS sequence"/>
</dbReference>
<keyword evidence="3" id="KW-1003">Cell membrane</keyword>
<protein>
    <submittedName>
        <fullName evidence="13">Putative ABC transporter ATP-binding protein</fullName>
    </submittedName>
</protein>
<comment type="caution">
    <text evidence="13">The sequence shown here is derived from an EMBL/GenBank/DDBJ whole genome shotgun (WGS) entry which is preliminary data.</text>
</comment>
<evidence type="ECO:0000256" key="8">
    <source>
        <dbReference type="ARBA" id="ARBA00023136"/>
    </source>
</evidence>
<dbReference type="GO" id="GO:0005886">
    <property type="term" value="C:plasma membrane"/>
    <property type="evidence" value="ECO:0007669"/>
    <property type="project" value="UniProtKB-SubCell"/>
</dbReference>
<keyword evidence="8 10" id="KW-0472">Membrane</keyword>
<evidence type="ECO:0000256" key="2">
    <source>
        <dbReference type="ARBA" id="ARBA00022448"/>
    </source>
</evidence>
<evidence type="ECO:0000259" key="11">
    <source>
        <dbReference type="PROSITE" id="PS50893"/>
    </source>
</evidence>
<evidence type="ECO:0000256" key="5">
    <source>
        <dbReference type="ARBA" id="ARBA00022741"/>
    </source>
</evidence>
<dbReference type="Gene3D" id="1.20.1560.10">
    <property type="entry name" value="ABC transporter type 1, transmembrane domain"/>
    <property type="match status" value="1"/>
</dbReference>
<gene>
    <name evidence="13" type="ORF">Mcate_00820</name>
</gene>
<keyword evidence="5" id="KW-0547">Nucleotide-binding</keyword>
<dbReference type="Pfam" id="PF00005">
    <property type="entry name" value="ABC_tran"/>
    <property type="match status" value="1"/>
</dbReference>
<feature type="domain" description="ABC transmembrane type-1" evidence="12">
    <location>
        <begin position="32"/>
        <end position="320"/>
    </location>
</feature>
<feature type="transmembrane region" description="Helical" evidence="10">
    <location>
        <begin position="153"/>
        <end position="173"/>
    </location>
</feature>
<dbReference type="InterPro" id="IPR027417">
    <property type="entry name" value="P-loop_NTPase"/>
</dbReference>
<evidence type="ECO:0000313" key="14">
    <source>
        <dbReference type="Proteomes" id="UP000266089"/>
    </source>
</evidence>
<evidence type="ECO:0000313" key="13">
    <source>
        <dbReference type="EMBL" id="RIH78498.1"/>
    </source>
</evidence>
<proteinExistence type="predicted"/>
<dbReference type="Pfam" id="PF00664">
    <property type="entry name" value="ABC_membrane"/>
    <property type="match status" value="1"/>
</dbReference>
<keyword evidence="2" id="KW-0813">Transport</keyword>
<dbReference type="PROSITE" id="PS50893">
    <property type="entry name" value="ABC_TRANSPORTER_2"/>
    <property type="match status" value="1"/>
</dbReference>
<dbReference type="PANTHER" id="PTHR43394">
    <property type="entry name" value="ATP-DEPENDENT PERMEASE MDL1, MITOCHONDRIAL"/>
    <property type="match status" value="1"/>
</dbReference>
<dbReference type="InterPro" id="IPR036640">
    <property type="entry name" value="ABC1_TM_sf"/>
</dbReference>
<dbReference type="CDD" id="cd18544">
    <property type="entry name" value="ABC_6TM_TmrA_like"/>
    <property type="match status" value="1"/>
</dbReference>
<feature type="transmembrane region" description="Helical" evidence="10">
    <location>
        <begin position="71"/>
        <end position="91"/>
    </location>
</feature>
<dbReference type="InterPro" id="IPR039421">
    <property type="entry name" value="Type_1_exporter"/>
</dbReference>
<keyword evidence="7 10" id="KW-1133">Transmembrane helix</keyword>
<name>A0A399E3M3_9DEIN</name>
<feature type="transmembrane region" description="Helical" evidence="10">
    <location>
        <begin position="257"/>
        <end position="278"/>
    </location>
</feature>
<dbReference type="SMART" id="SM00382">
    <property type="entry name" value="AAA"/>
    <property type="match status" value="1"/>
</dbReference>
<dbReference type="GO" id="GO:0005524">
    <property type="term" value="F:ATP binding"/>
    <property type="evidence" value="ECO:0007669"/>
    <property type="project" value="UniProtKB-KW"/>
</dbReference>
<dbReference type="InterPro" id="IPR011527">
    <property type="entry name" value="ABC1_TM_dom"/>
</dbReference>
<dbReference type="FunFam" id="1.20.1560.10:FF:000011">
    <property type="entry name" value="Multidrug ABC transporter ATP-binding protein"/>
    <property type="match status" value="1"/>
</dbReference>
<evidence type="ECO:0000256" key="10">
    <source>
        <dbReference type="SAM" id="Phobius"/>
    </source>
</evidence>
<dbReference type="AlphaFoldDB" id="A0A399E3M3"/>
<evidence type="ECO:0000259" key="12">
    <source>
        <dbReference type="PROSITE" id="PS50929"/>
    </source>
</evidence>
<keyword evidence="6 13" id="KW-0067">ATP-binding</keyword>
<evidence type="ECO:0000256" key="3">
    <source>
        <dbReference type="ARBA" id="ARBA00022475"/>
    </source>
</evidence>
<dbReference type="OrthoDB" id="9762517at2"/>
<keyword evidence="4 10" id="KW-0812">Transmembrane</keyword>
<dbReference type="Gene3D" id="3.40.50.300">
    <property type="entry name" value="P-loop containing nucleotide triphosphate hydrolases"/>
    <property type="match status" value="1"/>
</dbReference>
<evidence type="ECO:0000256" key="6">
    <source>
        <dbReference type="ARBA" id="ARBA00022840"/>
    </source>
</evidence>
<comment type="subcellular location">
    <subcellularLocation>
        <location evidence="1">Cell membrane</location>
        <topology evidence="1">Multi-pass membrane protein</topology>
    </subcellularLocation>
</comment>
<dbReference type="GO" id="GO:0016887">
    <property type="term" value="F:ATP hydrolysis activity"/>
    <property type="evidence" value="ECO:0007669"/>
    <property type="project" value="InterPro"/>
</dbReference>
<dbReference type="SUPFAM" id="SSF90123">
    <property type="entry name" value="ABC transporter transmembrane region"/>
    <property type="match status" value="1"/>
</dbReference>
<feature type="transmembrane region" description="Helical" evidence="10">
    <location>
        <begin position="179"/>
        <end position="199"/>
    </location>
</feature>
<sequence length="635" mass="71368">MHEEEAFKKSFDAKLARRILKYVRPYWKQVGLALLALVVSTLTAASTPLFLKYAIDNAIVPREALPLAQRYETLLLVCAVFLAVRVVDFIANYAQTYLISWVGQHILFDLRSEIFAKLQRMHLGYFDRNPVGRLMTRITSDVDAINQFITGGLVGLIADFALIIGLMVFMLVLDWRLALVAFAIMPIFLAVTTWIRGGMREAYRAMRLRLSKVNASLQENLAGVQTTQLFNREPKNEAQFNLLSSDLRRAWVEIIKWFALFFPLVGLMGEFTVALVLWYGGGQVIQQAITLGLLVAFTDYVRQLFQPLQDLSEKFNIFQAAMASAERIFGLLDTKEEVADKPGALPVERFRGQIDFEDVWFAYGRRGERKPQASESAEQGAADTPPSASSLEVLEPTTPEEGEWDWVLRGVSFRVRPGEKVALVGATGAGKTSVISLIARFYDVQQGAVKIDGLDVRDYRQRDLRRAIGIVLQDPFLFSGTIESNLRLGDERITPERIQEVCAFVGADEFIQRLPQGYQTVLHERGGGLSTGQKQLLALARAILHNPDILLILDEATANVDSETEQKIQAALERVMEGRTSIVIAHRLSTIRHVDRILVFRKGKLLEEGSHDELLRQGGYYAKLYELQYVHGGAD</sequence>
<evidence type="ECO:0000256" key="1">
    <source>
        <dbReference type="ARBA" id="ARBA00004651"/>
    </source>
</evidence>
<dbReference type="PANTHER" id="PTHR43394:SF1">
    <property type="entry name" value="ATP-BINDING CASSETTE SUB-FAMILY B MEMBER 10, MITOCHONDRIAL"/>
    <property type="match status" value="1"/>
</dbReference>
<evidence type="ECO:0000256" key="9">
    <source>
        <dbReference type="SAM" id="MobiDB-lite"/>
    </source>
</evidence>
<organism evidence="13 14">
    <name type="scientific">Meiothermus taiwanensis</name>
    <dbReference type="NCBI Taxonomy" id="172827"/>
    <lineage>
        <taxon>Bacteria</taxon>
        <taxon>Thermotogati</taxon>
        <taxon>Deinococcota</taxon>
        <taxon>Deinococci</taxon>
        <taxon>Thermales</taxon>
        <taxon>Thermaceae</taxon>
        <taxon>Meiothermus</taxon>
    </lineage>
</organism>
<accession>A0A399E3M3</accession>
<dbReference type="InterPro" id="IPR003439">
    <property type="entry name" value="ABC_transporter-like_ATP-bd"/>
</dbReference>
<dbReference type="SUPFAM" id="SSF52540">
    <property type="entry name" value="P-loop containing nucleoside triphosphate hydrolases"/>
    <property type="match status" value="1"/>
</dbReference>